<feature type="domain" description="Homoserine dehydrogenase catalytic" evidence="11">
    <location>
        <begin position="157"/>
        <end position="335"/>
    </location>
</feature>
<dbReference type="PROSITE" id="PS01042">
    <property type="entry name" value="HOMOSER_DHGENASE"/>
    <property type="match status" value="1"/>
</dbReference>
<evidence type="ECO:0000256" key="7">
    <source>
        <dbReference type="ARBA" id="ARBA00022697"/>
    </source>
</evidence>
<evidence type="ECO:0000256" key="9">
    <source>
        <dbReference type="ARBA" id="ARBA00023167"/>
    </source>
</evidence>
<keyword evidence="7" id="KW-0791">Threonine biosynthesis</keyword>
<evidence type="ECO:0000256" key="2">
    <source>
        <dbReference type="ARBA" id="ARBA00005062"/>
    </source>
</evidence>
<evidence type="ECO:0000256" key="10">
    <source>
        <dbReference type="RuleBase" id="RU004171"/>
    </source>
</evidence>
<evidence type="ECO:0000256" key="4">
    <source>
        <dbReference type="ARBA" id="ARBA00013213"/>
    </source>
</evidence>
<comment type="pathway">
    <text evidence="1">Amino-acid biosynthesis; L-threonine biosynthesis; L-threonine from L-aspartate: step 3/5.</text>
</comment>
<evidence type="ECO:0000256" key="1">
    <source>
        <dbReference type="ARBA" id="ARBA00005056"/>
    </source>
</evidence>
<evidence type="ECO:0000259" key="12">
    <source>
        <dbReference type="Pfam" id="PF03447"/>
    </source>
</evidence>
<organism evidence="13 14">
    <name type="scientific">Rhodoferax lithotrophicus</name>
    <dbReference type="NCBI Taxonomy" id="2798804"/>
    <lineage>
        <taxon>Bacteria</taxon>
        <taxon>Pseudomonadati</taxon>
        <taxon>Pseudomonadota</taxon>
        <taxon>Betaproteobacteria</taxon>
        <taxon>Burkholderiales</taxon>
        <taxon>Comamonadaceae</taxon>
        <taxon>Rhodoferax</taxon>
    </lineage>
</organism>
<dbReference type="EMBL" id="AP024238">
    <property type="protein sequence ID" value="BCO29861.1"/>
    <property type="molecule type" value="Genomic_DNA"/>
</dbReference>
<dbReference type="Gene3D" id="3.30.360.10">
    <property type="entry name" value="Dihydrodipicolinate Reductase, domain 2"/>
    <property type="match status" value="1"/>
</dbReference>
<dbReference type="InterPro" id="IPR016204">
    <property type="entry name" value="HDH"/>
</dbReference>
<evidence type="ECO:0000256" key="3">
    <source>
        <dbReference type="ARBA" id="ARBA00006753"/>
    </source>
</evidence>
<dbReference type="Gene3D" id="3.30.70.260">
    <property type="match status" value="1"/>
</dbReference>
<evidence type="ECO:0000256" key="5">
    <source>
        <dbReference type="ARBA" id="ARBA00013376"/>
    </source>
</evidence>
<comment type="similarity">
    <text evidence="3 10">Belongs to the homoserine dehydrogenase family.</text>
</comment>
<dbReference type="Pfam" id="PF03447">
    <property type="entry name" value="NAD_binding_3"/>
    <property type="match status" value="1"/>
</dbReference>
<dbReference type="EC" id="1.1.1.3" evidence="4"/>
<dbReference type="InterPro" id="IPR036291">
    <property type="entry name" value="NAD(P)-bd_dom_sf"/>
</dbReference>
<dbReference type="Gene3D" id="3.40.50.720">
    <property type="entry name" value="NAD(P)-binding Rossmann-like Domain"/>
    <property type="match status" value="1"/>
</dbReference>
<dbReference type="Pfam" id="PF00742">
    <property type="entry name" value="Homoserine_dh"/>
    <property type="match status" value="1"/>
</dbReference>
<dbReference type="NCBIfam" id="NF004976">
    <property type="entry name" value="PRK06349.1"/>
    <property type="match status" value="1"/>
</dbReference>
<keyword evidence="9" id="KW-0486">Methionine biosynthesis</keyword>
<dbReference type="SUPFAM" id="SSF51735">
    <property type="entry name" value="NAD(P)-binding Rossmann-fold domains"/>
    <property type="match status" value="1"/>
</dbReference>
<dbReference type="InterPro" id="IPR005106">
    <property type="entry name" value="Asp/hSer_DH_NAD-bd"/>
</dbReference>
<dbReference type="RefSeq" id="WP_223906246.1">
    <property type="nucleotide sequence ID" value="NZ_AP024238.1"/>
</dbReference>
<dbReference type="InterPro" id="IPR001342">
    <property type="entry name" value="HDH_cat"/>
</dbReference>
<dbReference type="PIRSF" id="PIRSF000098">
    <property type="entry name" value="Homoser_dehydrog"/>
    <property type="match status" value="1"/>
</dbReference>
<gene>
    <name evidence="13" type="ORF">MIZ03_4785</name>
</gene>
<proteinExistence type="inferred from homology"/>
<dbReference type="Proteomes" id="UP000824366">
    <property type="component" value="Chromosome"/>
</dbReference>
<evidence type="ECO:0000259" key="11">
    <source>
        <dbReference type="Pfam" id="PF00742"/>
    </source>
</evidence>
<feature type="domain" description="Aspartate/homoserine dehydrogenase NAD-binding" evidence="12">
    <location>
        <begin position="30"/>
        <end position="149"/>
    </location>
</feature>
<evidence type="ECO:0000313" key="14">
    <source>
        <dbReference type="Proteomes" id="UP000824366"/>
    </source>
</evidence>
<keyword evidence="14" id="KW-1185">Reference proteome</keyword>
<keyword evidence="6" id="KW-0028">Amino-acid biosynthesis</keyword>
<evidence type="ECO:0000256" key="6">
    <source>
        <dbReference type="ARBA" id="ARBA00022605"/>
    </source>
</evidence>
<evidence type="ECO:0000313" key="13">
    <source>
        <dbReference type="EMBL" id="BCO29861.1"/>
    </source>
</evidence>
<comment type="pathway">
    <text evidence="2">Amino-acid biosynthesis; L-methionine biosynthesis via de novo pathway; L-homoserine from L-aspartate: step 3/3.</text>
</comment>
<sequence length="456" mass="48024">MYQDQFATFTSGNPSCAASPQAPLRVGMLGLGTVGSGTYRVLQRNAEVIAARTGRHIEITTVAVRHLSRAANIVGREVVLTDDPFAVVNNPEIDVVVEVIGGTTPARALVLQAIANGKHVVTANKALLAVHGREIFAAAQAQGVVVAYEGAVAVSIPIIKALREGLTANHIEWIAGIINGTTNYILSEMKTKGLNFATALADAQRLGYAEADPTLDIQGIDAAHKLTLLAANAFGVPVQFDQVHVEGITELDSLDISFAGSLGYHVKLLGIAQRTSRGLELRVHPTLIAADHLLAQVNGSMNAVMVKSDAAGITLYYGAGAGSEQTASAVIADLVDVCRTSGTSPQHRVPYLAFQHSAMAAIQVLGINEVETAYYLRLNVSNTSCILPTLSEYFAAAPVRVRQVEVLAHPGDPTLNAVLVLTEPTSGRVMCNMAAELAQLPTVSGLVTMLRMADLS</sequence>
<dbReference type="InterPro" id="IPR019811">
    <property type="entry name" value="HDH_CS"/>
</dbReference>
<dbReference type="PANTHER" id="PTHR43331:SF1">
    <property type="entry name" value="HOMOSERINE DEHYDROGENASE"/>
    <property type="match status" value="1"/>
</dbReference>
<name>A0ABN6DCX6_9BURK</name>
<keyword evidence="8" id="KW-0560">Oxidoreductase</keyword>
<dbReference type="PANTHER" id="PTHR43331">
    <property type="entry name" value="HOMOSERINE DEHYDROGENASE"/>
    <property type="match status" value="1"/>
</dbReference>
<reference evidence="13 14" key="1">
    <citation type="journal article" date="2021" name="Microbiol. Spectr.">
        <title>A Single Bacterium Capable of Oxidation and Reduction of Iron at Circumneutral pH.</title>
        <authorList>
            <person name="Kato S."/>
            <person name="Ohkuma M."/>
        </authorList>
    </citation>
    <scope>NUCLEOTIDE SEQUENCE [LARGE SCALE GENOMIC DNA]</scope>
    <source>
        <strain evidence="13 14">MIZ03</strain>
    </source>
</reference>
<evidence type="ECO:0000256" key="8">
    <source>
        <dbReference type="ARBA" id="ARBA00023002"/>
    </source>
</evidence>
<accession>A0ABN6DCX6</accession>
<protein>
    <recommendedName>
        <fullName evidence="5">Homoserine dehydrogenase</fullName>
        <ecNumber evidence="4">1.1.1.3</ecNumber>
    </recommendedName>
</protein>
<dbReference type="SUPFAM" id="SSF55347">
    <property type="entry name" value="Glyceraldehyde-3-phosphate dehydrogenase-like, C-terminal domain"/>
    <property type="match status" value="1"/>
</dbReference>